<dbReference type="EMBL" id="CP023270">
    <property type="protein sequence ID" value="AVJ31132.1"/>
    <property type="molecule type" value="Genomic_DNA"/>
</dbReference>
<feature type="region of interest" description="Disordered" evidence="1">
    <location>
        <begin position="50"/>
        <end position="87"/>
    </location>
</feature>
<evidence type="ECO:0000313" key="4">
    <source>
        <dbReference type="Proteomes" id="UP000239477"/>
    </source>
</evidence>
<sequence>MNKSIFPWMAIVLSGVCLSATAQTVTPLKGQTPELTQQDIAACQAQSANTTSAAGADTPSAGGRARGAAAGAAAGAAVAGARGRQHEEVYDRMDDDTKQAYRQNQAKDAAATGMVVGGSRQRQDRRQDRADQAQQTANASSAYAACMQQRGYQVGP</sequence>
<organism evidence="3 4">
    <name type="scientific">Achromobacter spanius</name>
    <dbReference type="NCBI Taxonomy" id="217203"/>
    <lineage>
        <taxon>Bacteria</taxon>
        <taxon>Pseudomonadati</taxon>
        <taxon>Pseudomonadota</taxon>
        <taxon>Betaproteobacteria</taxon>
        <taxon>Burkholderiales</taxon>
        <taxon>Alcaligenaceae</taxon>
        <taxon>Achromobacter</taxon>
    </lineage>
</organism>
<dbReference type="OrthoDB" id="8667289at2"/>
<feature type="compositionally biased region" description="Low complexity" evidence="1">
    <location>
        <begin position="61"/>
        <end position="82"/>
    </location>
</feature>
<keyword evidence="4" id="KW-1185">Reference proteome</keyword>
<name>A0A2S0IGG4_9BURK</name>
<accession>A0A2S0IGG4</accession>
<dbReference type="AlphaFoldDB" id="A0A2S0IGG4"/>
<evidence type="ECO:0000256" key="1">
    <source>
        <dbReference type="SAM" id="MobiDB-lite"/>
    </source>
</evidence>
<proteinExistence type="predicted"/>
<feature type="chain" id="PRO_5015782189" evidence="2">
    <location>
        <begin position="23"/>
        <end position="156"/>
    </location>
</feature>
<protein>
    <submittedName>
        <fullName evidence="3">Uncharacterized protein</fullName>
    </submittedName>
</protein>
<evidence type="ECO:0000256" key="2">
    <source>
        <dbReference type="SAM" id="SignalP"/>
    </source>
</evidence>
<feature type="compositionally biased region" description="Basic and acidic residues" evidence="1">
    <location>
        <begin position="121"/>
        <end position="131"/>
    </location>
</feature>
<keyword evidence="2" id="KW-0732">Signal</keyword>
<gene>
    <name evidence="3" type="ORF">CLM73_20275</name>
</gene>
<dbReference type="Proteomes" id="UP000239477">
    <property type="component" value="Chromosome"/>
</dbReference>
<feature type="region of interest" description="Disordered" evidence="1">
    <location>
        <begin position="103"/>
        <end position="137"/>
    </location>
</feature>
<reference evidence="3 4" key="1">
    <citation type="submission" date="2017-09" db="EMBL/GenBank/DDBJ databases">
        <title>Genomic, metabolic, and phenotypic characteristics of bacterial isolates from the natural microbiome of the model nematode Caenorhabditis elegans.</title>
        <authorList>
            <person name="Zimmermann J."/>
            <person name="Obeng N."/>
            <person name="Yang W."/>
            <person name="Obeng O."/>
            <person name="Kissoyan K."/>
            <person name="Pees B."/>
            <person name="Dirksen P."/>
            <person name="Hoppner M."/>
            <person name="Franke A."/>
            <person name="Rosenstiel P."/>
            <person name="Leippe M."/>
            <person name="Dierking K."/>
            <person name="Kaleta C."/>
            <person name="Schulenburg H."/>
        </authorList>
    </citation>
    <scope>NUCLEOTIDE SEQUENCE [LARGE SCALE GENOMIC DNA]</scope>
    <source>
        <strain evidence="3 4">MYb73</strain>
    </source>
</reference>
<feature type="signal peptide" evidence="2">
    <location>
        <begin position="1"/>
        <end position="22"/>
    </location>
</feature>
<evidence type="ECO:0000313" key="3">
    <source>
        <dbReference type="EMBL" id="AVJ31132.1"/>
    </source>
</evidence>